<feature type="transmembrane region" description="Helical" evidence="1">
    <location>
        <begin position="214"/>
        <end position="234"/>
    </location>
</feature>
<evidence type="ECO:0000313" key="2">
    <source>
        <dbReference type="EMBL" id="HER43846.1"/>
    </source>
</evidence>
<evidence type="ECO:0000256" key="1">
    <source>
        <dbReference type="SAM" id="Phobius"/>
    </source>
</evidence>
<keyword evidence="1" id="KW-1133">Transmembrane helix</keyword>
<organism evidence="2">
    <name type="scientific">Eiseniibacteriota bacterium</name>
    <dbReference type="NCBI Taxonomy" id="2212470"/>
    <lineage>
        <taxon>Bacteria</taxon>
        <taxon>Candidatus Eiseniibacteriota</taxon>
    </lineage>
</organism>
<feature type="transmembrane region" description="Helical" evidence="1">
    <location>
        <begin position="175"/>
        <end position="202"/>
    </location>
</feature>
<keyword evidence="1" id="KW-0812">Transmembrane</keyword>
<comment type="caution">
    <text evidence="2">The sequence shown here is derived from an EMBL/GenBank/DDBJ whole genome shotgun (WGS) entry which is preliminary data.</text>
</comment>
<dbReference type="EMBL" id="DSEC01000371">
    <property type="protein sequence ID" value="HER43846.1"/>
    <property type="molecule type" value="Genomic_DNA"/>
</dbReference>
<feature type="transmembrane region" description="Helical" evidence="1">
    <location>
        <begin position="121"/>
        <end position="139"/>
    </location>
</feature>
<protein>
    <recommendedName>
        <fullName evidence="3">Glycosyltransferase RgtA/B/C/D-like domain-containing protein</fullName>
    </recommendedName>
</protein>
<keyword evidence="1" id="KW-0472">Membrane</keyword>
<evidence type="ECO:0008006" key="3">
    <source>
        <dbReference type="Google" id="ProtNLM"/>
    </source>
</evidence>
<feature type="transmembrane region" description="Helical" evidence="1">
    <location>
        <begin position="91"/>
        <end position="114"/>
    </location>
</feature>
<dbReference type="AlphaFoldDB" id="A0A7V2F4H4"/>
<feature type="transmembrane region" description="Helical" evidence="1">
    <location>
        <begin position="9"/>
        <end position="29"/>
    </location>
</feature>
<accession>A0A7V2F4H4</accession>
<name>A0A7V2F4H4_UNCEI</name>
<dbReference type="PROSITE" id="PS51257">
    <property type="entry name" value="PROKAR_LIPOPROTEIN"/>
    <property type="match status" value="1"/>
</dbReference>
<reference evidence="2" key="1">
    <citation type="journal article" date="2020" name="mSystems">
        <title>Genome- and Community-Level Interaction Insights into Carbon Utilization and Element Cycling Functions of Hydrothermarchaeota in Hydrothermal Sediment.</title>
        <authorList>
            <person name="Zhou Z."/>
            <person name="Liu Y."/>
            <person name="Xu W."/>
            <person name="Pan J."/>
            <person name="Luo Z.H."/>
            <person name="Li M."/>
        </authorList>
    </citation>
    <scope>NUCLEOTIDE SEQUENCE [LARGE SCALE GENOMIC DNA]</scope>
    <source>
        <strain evidence="2">SpSt-1233</strain>
    </source>
</reference>
<sequence length="278" mass="28825">MDGNRSCETVFYAMIALACASLALFLLAAPMERVLTIVPDDASYYFEIADNAASGEGFTFDRLGETNGYQPLWLYLLVPFYRIVPAGPGTMVRVITIFQVLLSGAAGLFLHGLLRRASSACAALAGGSLFAAFVIAPAVNGMESALLVLLLVVLAGRAVRSGFPDRCGAGEAFRLGLLLGLAVLARLDTAFLCVSTGLLLLAGAAAGGAGRRRIALLAATALGASLIILPYLSYNAIRFGSPMPISGLLKSSFPVPAFDPAMLLEPGPIGLLSLLLGA</sequence>
<dbReference type="Proteomes" id="UP000886069">
    <property type="component" value="Unassembled WGS sequence"/>
</dbReference>
<gene>
    <name evidence="2" type="ORF">ENO08_05250</name>
</gene>
<feature type="non-terminal residue" evidence="2">
    <location>
        <position position="278"/>
    </location>
</feature>
<proteinExistence type="predicted"/>